<gene>
    <name evidence="1" type="ORF">BAE44_0010775</name>
</gene>
<comment type="caution">
    <text evidence="1">The sequence shown here is derived from an EMBL/GenBank/DDBJ whole genome shotgun (WGS) entry which is preliminary data.</text>
</comment>
<dbReference type="EMBL" id="LWDX02030578">
    <property type="protein sequence ID" value="OEL28206.1"/>
    <property type="molecule type" value="Genomic_DNA"/>
</dbReference>
<dbReference type="SMART" id="SM01157">
    <property type="entry name" value="DUF1719"/>
    <property type="match status" value="1"/>
</dbReference>
<dbReference type="PANTHER" id="PTHR33377">
    <property type="entry name" value="OS10G0134700 PROTEIN-RELATED"/>
    <property type="match status" value="1"/>
</dbReference>
<keyword evidence="2" id="KW-1185">Reference proteome</keyword>
<sequence length="435" mass="50171">LLGEAVIRIFSSIIRKDEDGSEEGGNIERLEMAHIKMEAAIVTTNKWHIMDVPLLRWRKKLKRAAQECEEMLCEFKHRALEDKETKEKIRQYSFPRRIARANKSFVSSFTDNNNIETSSKAIVHRFERFADGADDFMTYVQLGGTPQKYMSSDALIGHLFAGKFVEYKHCGMEANTITLELTQLPTKDFSWSSQYDSYRSREHWDNVQDTLTQWFRPDPLCCQGYEHNMHACGSGTADASRLSSIFPEPVSEVFLERHISVSEYNMLQGSNTSCNSSYPEDLPTLKLIVLLVPHDCVDDFAIDAEKQQRTHVGVRMHQLDETVLPKAIDHLNSNAGAMIHQISWKSRHGSVHFCVGKTKMKMARTRRATRKGTRNVRAFQTEEQIKKERWKQVARDFMKLLAVRISDRLQGSVTKWLDMYRGGTNRLRSPWNVCI</sequence>
<accession>A0A1E5VSV5</accession>
<dbReference type="Proteomes" id="UP000095767">
    <property type="component" value="Unassembled WGS sequence"/>
</dbReference>
<organism evidence="1 2">
    <name type="scientific">Dichanthelium oligosanthes</name>
    <dbReference type="NCBI Taxonomy" id="888268"/>
    <lineage>
        <taxon>Eukaryota</taxon>
        <taxon>Viridiplantae</taxon>
        <taxon>Streptophyta</taxon>
        <taxon>Embryophyta</taxon>
        <taxon>Tracheophyta</taxon>
        <taxon>Spermatophyta</taxon>
        <taxon>Magnoliopsida</taxon>
        <taxon>Liliopsida</taxon>
        <taxon>Poales</taxon>
        <taxon>Poaceae</taxon>
        <taxon>PACMAD clade</taxon>
        <taxon>Panicoideae</taxon>
        <taxon>Panicodae</taxon>
        <taxon>Paniceae</taxon>
        <taxon>Dichantheliinae</taxon>
        <taxon>Dichanthelium</taxon>
    </lineage>
</organism>
<name>A0A1E5VSV5_9POAL</name>
<evidence type="ECO:0000313" key="2">
    <source>
        <dbReference type="Proteomes" id="UP000095767"/>
    </source>
</evidence>
<evidence type="ECO:0000313" key="1">
    <source>
        <dbReference type="EMBL" id="OEL28206.1"/>
    </source>
</evidence>
<dbReference type="InterPro" id="IPR013181">
    <property type="entry name" value="DUF1719"/>
</dbReference>
<protein>
    <submittedName>
        <fullName evidence="1">Uncharacterized protein</fullName>
    </submittedName>
</protein>
<dbReference type="PANTHER" id="PTHR33377:SF11">
    <property type="entry name" value="OS04G0105900 PROTEIN"/>
    <property type="match status" value="1"/>
</dbReference>
<dbReference type="OrthoDB" id="584137at2759"/>
<reference evidence="1 2" key="1">
    <citation type="submission" date="2016-09" db="EMBL/GenBank/DDBJ databases">
        <title>The draft genome of Dichanthelium oligosanthes: A C3 panicoid grass species.</title>
        <authorList>
            <person name="Studer A.J."/>
            <person name="Schnable J.C."/>
            <person name="Brutnell T.P."/>
        </authorList>
    </citation>
    <scope>NUCLEOTIDE SEQUENCE [LARGE SCALE GENOMIC DNA]</scope>
    <source>
        <strain evidence="2">cv. Kellogg 1175</strain>
        <tissue evidence="1">Leaf</tissue>
    </source>
</reference>
<proteinExistence type="predicted"/>
<dbReference type="Pfam" id="PF08224">
    <property type="entry name" value="DUF1719"/>
    <property type="match status" value="2"/>
</dbReference>
<dbReference type="AlphaFoldDB" id="A0A1E5VSV5"/>
<feature type="non-terminal residue" evidence="1">
    <location>
        <position position="1"/>
    </location>
</feature>